<name>A0A0G4FHD4_VITBC</name>
<protein>
    <submittedName>
        <fullName evidence="1">Uncharacterized protein</fullName>
    </submittedName>
</protein>
<accession>A0A0G4FHD4</accession>
<evidence type="ECO:0000313" key="2">
    <source>
        <dbReference type="Proteomes" id="UP000041254"/>
    </source>
</evidence>
<proteinExistence type="predicted"/>
<organism evidence="1 2">
    <name type="scientific">Vitrella brassicaformis (strain CCMP3155)</name>
    <dbReference type="NCBI Taxonomy" id="1169540"/>
    <lineage>
        <taxon>Eukaryota</taxon>
        <taxon>Sar</taxon>
        <taxon>Alveolata</taxon>
        <taxon>Colpodellida</taxon>
        <taxon>Vitrellaceae</taxon>
        <taxon>Vitrella</taxon>
    </lineage>
</organism>
<keyword evidence="2" id="KW-1185">Reference proteome</keyword>
<dbReference type="PhylomeDB" id="A0A0G4FHD4"/>
<dbReference type="AlphaFoldDB" id="A0A0G4FHD4"/>
<gene>
    <name evidence="1" type="ORF">Vbra_15470</name>
</gene>
<reference evidence="1 2" key="1">
    <citation type="submission" date="2014-11" db="EMBL/GenBank/DDBJ databases">
        <authorList>
            <person name="Zhu J."/>
            <person name="Qi W."/>
            <person name="Song R."/>
        </authorList>
    </citation>
    <scope>NUCLEOTIDE SEQUENCE [LARGE SCALE GENOMIC DNA]</scope>
</reference>
<dbReference type="Proteomes" id="UP000041254">
    <property type="component" value="Unassembled WGS sequence"/>
</dbReference>
<evidence type="ECO:0000313" key="1">
    <source>
        <dbReference type="EMBL" id="CEM12873.1"/>
    </source>
</evidence>
<sequence>MEEWLGSDPLVLFVDELNRRIPPDTVFEEEPLAKELADYVLQHFLNKRQRYFVFSSHVAALGNSLRRYYSSFSFRGVYKPQIPRVERISDVIESGICSGTHAGIVSWTGRAPGLLTLFYSNEPPQPDRVREPFIAMEAPRLDADLARDAIGAIDTVTYLSRAAGQLVPDAVDDGCKFGGVITAREPDTLKDLITEFHQKMDPTLAGERYVSYFVKPIYSTLHGFSFFVFVTEYGSLTTIYGGPCKEGATGPDRGSVDIIKRSLSEALASLAPDEGAARVYFRGTWLCRDGDQGQEVNFNKRLERDIGVVPSRAVIQEVIGVSPAQMCPFEWLVEGKDQAGGEGTVA</sequence>
<dbReference type="EMBL" id="CDMY01000438">
    <property type="protein sequence ID" value="CEM12873.1"/>
    <property type="molecule type" value="Genomic_DNA"/>
</dbReference>
<dbReference type="VEuPathDB" id="CryptoDB:Vbra_15470"/>
<dbReference type="InParanoid" id="A0A0G4FHD4"/>